<proteinExistence type="predicted"/>
<protein>
    <submittedName>
        <fullName evidence="2">DUF4351 domain-containing protein</fullName>
    </submittedName>
</protein>
<sequence length="42" mass="4862">MRQRVGELPQELMERVSGLPVETLEDLGEALLDFSEFVELER</sequence>
<dbReference type="Pfam" id="PF14261">
    <property type="entry name" value="DUF4351"/>
    <property type="match status" value="1"/>
</dbReference>
<gene>
    <name evidence="2" type="ORF">KME07_09950</name>
</gene>
<evidence type="ECO:0000313" key="2">
    <source>
        <dbReference type="EMBL" id="MBW4465745.1"/>
    </source>
</evidence>
<evidence type="ECO:0000313" key="3">
    <source>
        <dbReference type="Proteomes" id="UP000707356"/>
    </source>
</evidence>
<organism evidence="2 3">
    <name type="scientific">Pegethrix bostrychoides GSE-TBD4-15B</name>
    <dbReference type="NCBI Taxonomy" id="2839662"/>
    <lineage>
        <taxon>Bacteria</taxon>
        <taxon>Bacillati</taxon>
        <taxon>Cyanobacteriota</taxon>
        <taxon>Cyanophyceae</taxon>
        <taxon>Oculatellales</taxon>
        <taxon>Oculatellaceae</taxon>
        <taxon>Pegethrix</taxon>
    </lineage>
</organism>
<evidence type="ECO:0000259" key="1">
    <source>
        <dbReference type="Pfam" id="PF14261"/>
    </source>
</evidence>
<accession>A0A951PAV1</accession>
<reference evidence="2" key="2">
    <citation type="journal article" date="2022" name="Microbiol. Resour. Announc.">
        <title>Metagenome Sequencing to Explore Phylogenomics of Terrestrial Cyanobacteria.</title>
        <authorList>
            <person name="Ward R.D."/>
            <person name="Stajich J.E."/>
            <person name="Johansen J.R."/>
            <person name="Huntemann M."/>
            <person name="Clum A."/>
            <person name="Foster B."/>
            <person name="Foster B."/>
            <person name="Roux S."/>
            <person name="Palaniappan K."/>
            <person name="Varghese N."/>
            <person name="Mukherjee S."/>
            <person name="Reddy T.B.K."/>
            <person name="Daum C."/>
            <person name="Copeland A."/>
            <person name="Chen I.A."/>
            <person name="Ivanova N.N."/>
            <person name="Kyrpides N.C."/>
            <person name="Shapiro N."/>
            <person name="Eloe-Fadrosh E.A."/>
            <person name="Pietrasiak N."/>
        </authorList>
    </citation>
    <scope>NUCLEOTIDE SEQUENCE</scope>
    <source>
        <strain evidence="2">GSE-TBD4-15B</strain>
    </source>
</reference>
<reference evidence="2" key="1">
    <citation type="submission" date="2021-05" db="EMBL/GenBank/DDBJ databases">
        <authorList>
            <person name="Pietrasiak N."/>
            <person name="Ward R."/>
            <person name="Stajich J.E."/>
            <person name="Kurbessoian T."/>
        </authorList>
    </citation>
    <scope>NUCLEOTIDE SEQUENCE</scope>
    <source>
        <strain evidence="2">GSE-TBD4-15B</strain>
    </source>
</reference>
<dbReference type="AlphaFoldDB" id="A0A951PAV1"/>
<dbReference type="EMBL" id="JAHHHV010000063">
    <property type="protein sequence ID" value="MBW4465745.1"/>
    <property type="molecule type" value="Genomic_DNA"/>
</dbReference>
<dbReference type="InterPro" id="IPR025587">
    <property type="entry name" value="DUF4351"/>
</dbReference>
<feature type="domain" description="DUF4351" evidence="1">
    <location>
        <begin position="2"/>
        <end position="41"/>
    </location>
</feature>
<name>A0A951PAV1_9CYAN</name>
<comment type="caution">
    <text evidence="2">The sequence shown here is derived from an EMBL/GenBank/DDBJ whole genome shotgun (WGS) entry which is preliminary data.</text>
</comment>
<dbReference type="Proteomes" id="UP000707356">
    <property type="component" value="Unassembled WGS sequence"/>
</dbReference>